<dbReference type="GO" id="GO:0005667">
    <property type="term" value="C:transcription regulator complex"/>
    <property type="evidence" value="ECO:0007669"/>
    <property type="project" value="TreeGrafter"/>
</dbReference>
<dbReference type="AlphaFoldDB" id="A0A7E6F6I1"/>
<feature type="compositionally biased region" description="Polar residues" evidence="2">
    <location>
        <begin position="502"/>
        <end position="531"/>
    </location>
</feature>
<dbReference type="PANTHER" id="PTHR23210:SF26">
    <property type="entry name" value="ACTIVATING TRANSCRIPTION FACTOR 7-INTERACTING PROTEIN 1"/>
    <property type="match status" value="1"/>
</dbReference>
<dbReference type="GO" id="GO:0003712">
    <property type="term" value="F:transcription coregulator activity"/>
    <property type="evidence" value="ECO:0007669"/>
    <property type="project" value="TreeGrafter"/>
</dbReference>
<dbReference type="PANTHER" id="PTHR23210">
    <property type="entry name" value="ACTIVATING TRANSCRIPTION FACTOR 7 INTERACTING PROTEIN"/>
    <property type="match status" value="1"/>
</dbReference>
<feature type="compositionally biased region" description="Low complexity" evidence="2">
    <location>
        <begin position="240"/>
        <end position="256"/>
    </location>
</feature>
<feature type="compositionally biased region" description="Low complexity" evidence="2">
    <location>
        <begin position="980"/>
        <end position="990"/>
    </location>
</feature>
<evidence type="ECO:0000259" key="3">
    <source>
        <dbReference type="PROSITE" id="PS50853"/>
    </source>
</evidence>
<reference evidence="5" key="1">
    <citation type="submission" date="2025-08" db="UniProtKB">
        <authorList>
            <consortium name="RefSeq"/>
        </authorList>
    </citation>
    <scope>IDENTIFICATION</scope>
</reference>
<feature type="region of interest" description="Disordered" evidence="2">
    <location>
        <begin position="376"/>
        <end position="560"/>
    </location>
</feature>
<dbReference type="Pfam" id="PF21107">
    <property type="entry name" value="STPRs"/>
    <property type="match status" value="1"/>
</dbReference>
<feature type="compositionally biased region" description="Basic and acidic residues" evidence="2">
    <location>
        <begin position="277"/>
        <end position="293"/>
    </location>
</feature>
<dbReference type="InterPro" id="IPR056565">
    <property type="entry name" value="Fn3_ATF7IP"/>
</dbReference>
<dbReference type="CDD" id="cd00063">
    <property type="entry name" value="FN3"/>
    <property type="match status" value="1"/>
</dbReference>
<feature type="region of interest" description="Disordered" evidence="2">
    <location>
        <begin position="185"/>
        <end position="336"/>
    </location>
</feature>
<feature type="compositionally biased region" description="Polar residues" evidence="2">
    <location>
        <begin position="437"/>
        <end position="449"/>
    </location>
</feature>
<feature type="compositionally biased region" description="Basic and acidic residues" evidence="2">
    <location>
        <begin position="458"/>
        <end position="478"/>
    </location>
</feature>
<dbReference type="SMART" id="SM00060">
    <property type="entry name" value="FN3"/>
    <property type="match status" value="1"/>
</dbReference>
<feature type="compositionally biased region" description="Basic and acidic residues" evidence="2">
    <location>
        <begin position="419"/>
        <end position="436"/>
    </location>
</feature>
<feature type="compositionally biased region" description="Polar residues" evidence="2">
    <location>
        <begin position="301"/>
        <end position="312"/>
    </location>
</feature>
<feature type="compositionally biased region" description="Polar residues" evidence="2">
    <location>
        <begin position="944"/>
        <end position="955"/>
    </location>
</feature>
<keyword evidence="1" id="KW-0175">Coiled coil</keyword>
<evidence type="ECO:0000313" key="4">
    <source>
        <dbReference type="Proteomes" id="UP000515154"/>
    </source>
</evidence>
<dbReference type="SUPFAM" id="SSF49265">
    <property type="entry name" value="Fibronectin type III"/>
    <property type="match status" value="1"/>
</dbReference>
<feature type="domain" description="Fibronectin type-III" evidence="3">
    <location>
        <begin position="1017"/>
        <end position="1118"/>
    </location>
</feature>
<dbReference type="Gene3D" id="2.60.40.10">
    <property type="entry name" value="Immunoglobulins"/>
    <property type="match status" value="1"/>
</dbReference>
<keyword evidence="4" id="KW-1185">Reference proteome</keyword>
<dbReference type="PROSITE" id="PS50853">
    <property type="entry name" value="FN3"/>
    <property type="match status" value="1"/>
</dbReference>
<feature type="compositionally biased region" description="Polar residues" evidence="2">
    <location>
        <begin position="969"/>
        <end position="979"/>
    </location>
</feature>
<name>A0A7E6F6I1_9MOLL</name>
<feature type="compositionally biased region" description="Basic and acidic residues" evidence="2">
    <location>
        <begin position="585"/>
        <end position="598"/>
    </location>
</feature>
<feature type="region of interest" description="Disordered" evidence="2">
    <location>
        <begin position="937"/>
        <end position="1018"/>
    </location>
</feature>
<sequence length="1120" mass="122335">MGRPKKYATKAEWLEAKALQQRERRAMESKKTRAKRLKQMCEYTRKRREYDSVSTTHDRLARVSQEENNLLQNNTLSQLSQSVNIQVPIDNHHQMDKIYRQISRANISLHTQARMSAVEKVATTAAFSSSSTIGQSNSARMSSTKVSPLHVSLNANLVEHSGFSDNNSDGNSEFEEALKNIKALNGQGRYTDTPENEAIEKNVDSNFGIKPDKKSSSTTNINKNTSESQKQSDDQNLDESVSQENNNSNSSHMNLSPIDTTQTSPLSENDDNPENLDDVKNNCDKSKTSKNEASDNEETEVNFNHLNSLNVSSDKKNCNDNESHSEKKNFVGNGDYSGSDVKEFVSSYGLDEKIKDSFKYFSEKNSNSALSKMLLKKKDDSNVQNVTSTSDSQSSSKSNKTSSSRGNLFENFGTIASTNHKDDKEDEKIKGIDEYISKSNGQVDSSVSAPLQPEEPDKDISTSDKDDTEISKDVSNSDEKEEADLDNDNGKEVDSNSERLSKSPSPLQFSRNNSNEDLSSVTKSCEISESWENNDKKRSAEETEDWTDAEIAPVKRSRLDDVIGNLGSRIGIKLDSIPFDDELEESSKDSDSSEKPSEDSVTTDEEEDQEKTSNSDQKYIKLSEKELAEIVKREVMNILNSKETTLESLQVKIDELQATNEYWKTQAKELHKEVLELTVLQQKQEKRKAAAIALKAITARHVAVQVDEGKILPPNNSNNNNNQSKNGQVSSQLTPPVTKYQSTTVKSLLDASRNPNQVSTPQTLLYQSSGLIVVSPPTATTTAANTTTTTRSILTKPVTSQAPTGGVKLIDLTGDDEAPFKNQANGKNVVHTAAIAPMGSVRSNIVSQQVVRQVTPVQQPKVPFGTSFLLSTPAGTQIISPTVTQGVGPAKPGVCQYVLTSTPNIRPGALVTVVPTTGTQNSSVRPPIVSSTVANAGSLPQLRPAQQSTTASSVDLTKAIRPPPPLQSAPVQQNTQRVVSTLLSTSSSTTPVAKHPAPLPSQPTPTVTSTGLKNPPPKAGLRISRVAQGIVLSWNMALNENHAEISNYQLYAYQEGSAPPSTSLWKKVGDIKALPLPMACTLTQFHEGNKYHFAVRAVDSHGRVGPFSDPSTINLGVGNK</sequence>
<feature type="region of interest" description="Disordered" evidence="2">
    <location>
        <begin position="709"/>
        <end position="737"/>
    </location>
</feature>
<dbReference type="RefSeq" id="XP_036363354.1">
    <property type="nucleotide sequence ID" value="XM_036507461.1"/>
</dbReference>
<protein>
    <submittedName>
        <fullName evidence="5">Activating transcription factor 7-interacting protein 1 isoform X3</fullName>
    </submittedName>
</protein>
<accession>A0A7E6F6I1</accession>
<gene>
    <name evidence="5" type="primary">LOC115218630</name>
</gene>
<dbReference type="InterPro" id="IPR026085">
    <property type="entry name" value="ATF7-int"/>
</dbReference>
<dbReference type="GO" id="GO:0006355">
    <property type="term" value="P:regulation of DNA-templated transcription"/>
    <property type="evidence" value="ECO:0007669"/>
    <property type="project" value="TreeGrafter"/>
</dbReference>
<feature type="compositionally biased region" description="Basic and acidic residues" evidence="2">
    <location>
        <begin position="488"/>
        <end position="501"/>
    </location>
</feature>
<dbReference type="GO" id="GO:0005634">
    <property type="term" value="C:nucleus"/>
    <property type="evidence" value="ECO:0007669"/>
    <property type="project" value="TreeGrafter"/>
</dbReference>
<dbReference type="InterPro" id="IPR013783">
    <property type="entry name" value="Ig-like_fold"/>
</dbReference>
<feature type="compositionally biased region" description="Low complexity" evidence="2">
    <location>
        <begin position="382"/>
        <end position="404"/>
    </location>
</feature>
<evidence type="ECO:0000256" key="2">
    <source>
        <dbReference type="SAM" id="MobiDB-lite"/>
    </source>
</evidence>
<evidence type="ECO:0000256" key="1">
    <source>
        <dbReference type="SAM" id="Coils"/>
    </source>
</evidence>
<organism evidence="4 5">
    <name type="scientific">Octopus sinensis</name>
    <name type="common">East Asian common octopus</name>
    <dbReference type="NCBI Taxonomy" id="2607531"/>
    <lineage>
        <taxon>Eukaryota</taxon>
        <taxon>Metazoa</taxon>
        <taxon>Spiralia</taxon>
        <taxon>Lophotrochozoa</taxon>
        <taxon>Mollusca</taxon>
        <taxon>Cephalopoda</taxon>
        <taxon>Coleoidea</taxon>
        <taxon>Octopodiformes</taxon>
        <taxon>Octopoda</taxon>
        <taxon>Incirrata</taxon>
        <taxon>Octopodidae</taxon>
        <taxon>Octopus</taxon>
    </lineage>
</organism>
<feature type="region of interest" description="Disordered" evidence="2">
    <location>
        <begin position="582"/>
        <end position="618"/>
    </location>
</feature>
<dbReference type="Pfam" id="PF16794">
    <property type="entry name" value="fn3_4"/>
    <property type="match status" value="1"/>
</dbReference>
<dbReference type="InterPro" id="IPR048998">
    <property type="entry name" value="STPR"/>
</dbReference>
<dbReference type="InterPro" id="IPR036116">
    <property type="entry name" value="FN3_sf"/>
</dbReference>
<feature type="compositionally biased region" description="Polar residues" evidence="2">
    <location>
        <begin position="257"/>
        <end position="267"/>
    </location>
</feature>
<dbReference type="InterPro" id="IPR003961">
    <property type="entry name" value="FN3_dom"/>
</dbReference>
<proteinExistence type="predicted"/>
<evidence type="ECO:0000313" key="5">
    <source>
        <dbReference type="RefSeq" id="XP_036363354.1"/>
    </source>
</evidence>
<feature type="compositionally biased region" description="Basic and acidic residues" evidence="2">
    <location>
        <begin position="313"/>
        <end position="329"/>
    </location>
</feature>
<dbReference type="Proteomes" id="UP000515154">
    <property type="component" value="Linkage group LG1"/>
</dbReference>
<feature type="compositionally biased region" description="Low complexity" evidence="2">
    <location>
        <begin position="216"/>
        <end position="228"/>
    </location>
</feature>
<feature type="coiled-coil region" evidence="1">
    <location>
        <begin position="639"/>
        <end position="673"/>
    </location>
</feature>
<feature type="compositionally biased region" description="Low complexity" evidence="2">
    <location>
        <begin position="715"/>
        <end position="732"/>
    </location>
</feature>